<dbReference type="AlphaFoldDB" id="A0A6B8RIR4"/>
<name>A0A6B8RIR4_9BACL</name>
<protein>
    <recommendedName>
        <fullName evidence="3">DUF1877 family protein</fullName>
    </recommendedName>
</protein>
<reference evidence="2" key="1">
    <citation type="submission" date="2018-11" db="EMBL/GenBank/DDBJ databases">
        <title>Complete genome sequence of Paenibacillus sp. ML311-T8.</title>
        <authorList>
            <person name="Nam Y.-D."/>
            <person name="Kang J."/>
            <person name="Chung W.-H."/>
            <person name="Park Y.S."/>
        </authorList>
    </citation>
    <scope>NUCLEOTIDE SEQUENCE [LARGE SCALE GENOMIC DNA]</scope>
    <source>
        <strain evidence="2">ML311-T8</strain>
    </source>
</reference>
<keyword evidence="2" id="KW-1185">Reference proteome</keyword>
<dbReference type="RefSeq" id="WP_155700783.1">
    <property type="nucleotide sequence ID" value="NZ_CP034235.1"/>
</dbReference>
<dbReference type="KEGG" id="ppsc:EHS13_13095"/>
<organism evidence="1 2">
    <name type="scientific">Paenibacillus psychroresistens</name>
    <dbReference type="NCBI Taxonomy" id="1778678"/>
    <lineage>
        <taxon>Bacteria</taxon>
        <taxon>Bacillati</taxon>
        <taxon>Bacillota</taxon>
        <taxon>Bacilli</taxon>
        <taxon>Bacillales</taxon>
        <taxon>Paenibacillaceae</taxon>
        <taxon>Paenibacillus</taxon>
    </lineage>
</organism>
<evidence type="ECO:0008006" key="3">
    <source>
        <dbReference type="Google" id="ProtNLM"/>
    </source>
</evidence>
<evidence type="ECO:0000313" key="2">
    <source>
        <dbReference type="Proteomes" id="UP000426246"/>
    </source>
</evidence>
<evidence type="ECO:0000313" key="1">
    <source>
        <dbReference type="EMBL" id="QGQ95747.1"/>
    </source>
</evidence>
<gene>
    <name evidence="1" type="ORF">EHS13_13095</name>
</gene>
<dbReference type="Proteomes" id="UP000426246">
    <property type="component" value="Chromosome"/>
</dbReference>
<accession>A0A6B8RIR4</accession>
<proteinExistence type="predicted"/>
<dbReference type="OrthoDB" id="2680436at2"/>
<sequence>MAHFWLTPLISKEPLILGADRFKCLPVTELALFRQALDAVHPWLLPLFKANLLLNDSLDDSCGIDGDELTLSLAEAEDIVFDGMPYELSHCADNFLERLLKIEQSQLALVEAGAADEELWTTSQQLWLAQMNNWLAAGMEVIIIREEEY</sequence>
<dbReference type="EMBL" id="CP034235">
    <property type="protein sequence ID" value="QGQ95747.1"/>
    <property type="molecule type" value="Genomic_DNA"/>
</dbReference>